<dbReference type="AlphaFoldDB" id="T2M5Q1"/>
<protein>
    <submittedName>
        <fullName evidence="1">Methylmalonic aciduria and homocystinuria type D protein, mitochondrial</fullName>
    </submittedName>
</protein>
<feature type="non-terminal residue" evidence="1">
    <location>
        <position position="1"/>
    </location>
</feature>
<dbReference type="PANTHER" id="PTHR13192:SF3">
    <property type="entry name" value="COBALAMIN TRAFFICKING PROTEIN CBLD"/>
    <property type="match status" value="1"/>
</dbReference>
<reference evidence="1" key="1">
    <citation type="journal article" date="2013" name="Genome Biol. Evol.">
        <title>Punctuated emergences of genetic and phenotypic innovations in eumetazoan, bilaterian, euteleostome, and hominidae ancestors.</title>
        <authorList>
            <person name="Wenger Y."/>
            <person name="Galliot B."/>
        </authorList>
    </citation>
    <scope>NUCLEOTIDE SEQUENCE</scope>
    <source>
        <tissue evidence="1">Whole animals</tissue>
    </source>
</reference>
<organism evidence="1">
    <name type="scientific">Hydra vulgaris</name>
    <name type="common">Hydra</name>
    <name type="synonym">Hydra attenuata</name>
    <dbReference type="NCBI Taxonomy" id="6087"/>
    <lineage>
        <taxon>Eukaryota</taxon>
        <taxon>Metazoa</taxon>
        <taxon>Cnidaria</taxon>
        <taxon>Hydrozoa</taxon>
        <taxon>Hydroidolina</taxon>
        <taxon>Anthoathecata</taxon>
        <taxon>Aplanulata</taxon>
        <taxon>Hydridae</taxon>
        <taxon>Hydra</taxon>
    </lineage>
</organism>
<dbReference type="GO" id="GO:0009235">
    <property type="term" value="P:cobalamin metabolic process"/>
    <property type="evidence" value="ECO:0007669"/>
    <property type="project" value="InterPro"/>
</dbReference>
<proteinExistence type="evidence at transcript level"/>
<dbReference type="GO" id="GO:0005739">
    <property type="term" value="C:mitochondrion"/>
    <property type="evidence" value="ECO:0007669"/>
    <property type="project" value="TreeGrafter"/>
</dbReference>
<sequence length="280" mass="31719">LDKIINMASRIMTTRFYAPNMQNIVCMLSVNRGMASVNPPSKQKNDALISAVNSPLSHDPNFPLPGHVGVDLNSLVSCNKAVEKIKYQTLSSVLLNLNNEAQRKHDLLTQFTSKQEETQESCLTDVLVNCPDKVECKIQTCPQTLSKDFKKLFSSQENNDLTVITITQHTVNDMAAWSEEVEKERETLICMFIENAKMICEKIIASGYWADFIDPFSGRAFYSEYTNDTLFETDDRFNQLGFNVEDLGCCKVLFHNKWKSNVFVGVIFTDAPAQCHMFNN</sequence>
<name>T2M5Q1_HYDVU</name>
<dbReference type="PANTHER" id="PTHR13192">
    <property type="entry name" value="MY011 PROTEIN"/>
    <property type="match status" value="1"/>
</dbReference>
<dbReference type="EMBL" id="HAAD01001159">
    <property type="protein sequence ID" value="CDG67391.1"/>
    <property type="molecule type" value="mRNA"/>
</dbReference>
<gene>
    <name evidence="1" type="primary">MMADHC</name>
</gene>
<dbReference type="Pfam" id="PF10229">
    <property type="entry name" value="MMADHC"/>
    <property type="match status" value="1"/>
</dbReference>
<dbReference type="InterPro" id="IPR019362">
    <property type="entry name" value="MMADHC"/>
</dbReference>
<accession>T2M5Q1</accession>
<evidence type="ECO:0000313" key="1">
    <source>
        <dbReference type="EMBL" id="CDG67391.1"/>
    </source>
</evidence>
<dbReference type="OrthoDB" id="10263782at2759"/>